<organism evidence="1 2">
    <name type="scientific">Streptomyces phage DrGrey</name>
    <dbReference type="NCBI Taxonomy" id="2024284"/>
    <lineage>
        <taxon>Viruses</taxon>
        <taxon>Duplodnaviria</taxon>
        <taxon>Heunggongvirae</taxon>
        <taxon>Uroviricota</taxon>
        <taxon>Caudoviricetes</taxon>
        <taxon>Rimavirus</taxon>
        <taxon>Rimavirus drgrey</taxon>
    </lineage>
</organism>
<dbReference type="OrthoDB" id="34177at10239"/>
<accession>A0A223LJC6</accession>
<dbReference type="Proteomes" id="UP000226383">
    <property type="component" value="Segment"/>
</dbReference>
<gene>
    <name evidence="1" type="ORF">SEA_DRGREY_71</name>
</gene>
<name>A0A223LJC6_9CAUD</name>
<protein>
    <submittedName>
        <fullName evidence="1">Uncharacterized protein</fullName>
    </submittedName>
</protein>
<evidence type="ECO:0000313" key="2">
    <source>
        <dbReference type="Proteomes" id="UP000226383"/>
    </source>
</evidence>
<keyword evidence="2" id="KW-1185">Reference proteome</keyword>
<reference evidence="1 2" key="1">
    <citation type="submission" date="2017-07" db="EMBL/GenBank/DDBJ databases">
        <authorList>
            <person name="Shaffer M.A."/>
            <person name="Abrahamson P.A."/>
            <person name="Bills J.L."/>
            <person name="Cantu C."/>
            <person name="Miller S.E."/>
            <person name="Nayek S."/>
            <person name="Suri N."/>
            <person name="Layton S.R."/>
            <person name="Hughes L.E."/>
            <person name="Garlena R.A."/>
            <person name="Russell D.A."/>
            <person name="Pope W.H."/>
            <person name="Jacobs-Sera D."/>
            <person name="Hendrix R.W."/>
            <person name="Hatfull G.F."/>
        </authorList>
    </citation>
    <scope>NUCLEOTIDE SEQUENCE [LARGE SCALE GENOMIC DNA]</scope>
</reference>
<sequence>MADRKMPNWHSVLDKNKDVLYTGSPFETSLWLEGVTDFEAANIHWVRIVKTGEVQSIKDYMDGAKPKQHNVGDIIQEEIAKQVEGRLRRIVREELKSLLESMGKTAYDSDGYETGELESAGLRAIRTVVEAEGAHLPHAWTCPKRQGTWDREGYATHCNCGVGEDD</sequence>
<evidence type="ECO:0000313" key="1">
    <source>
        <dbReference type="EMBL" id="ASU03983.1"/>
    </source>
</evidence>
<proteinExistence type="predicted"/>
<dbReference type="EMBL" id="MF467948">
    <property type="protein sequence ID" value="ASU03983.1"/>
    <property type="molecule type" value="Genomic_DNA"/>
</dbReference>